<dbReference type="EMBL" id="BAAAHG010000005">
    <property type="protein sequence ID" value="GAA0905964.1"/>
    <property type="molecule type" value="Genomic_DNA"/>
</dbReference>
<organism evidence="2 3">
    <name type="scientific">Streptomyces thermoalcalitolerans</name>
    <dbReference type="NCBI Taxonomy" id="65605"/>
    <lineage>
        <taxon>Bacteria</taxon>
        <taxon>Bacillati</taxon>
        <taxon>Actinomycetota</taxon>
        <taxon>Actinomycetes</taxon>
        <taxon>Kitasatosporales</taxon>
        <taxon>Streptomycetaceae</taxon>
        <taxon>Streptomyces</taxon>
    </lineage>
</organism>
<sequence>MRQGNLRLLLLDATGGVVSPPVDSYVRVNARREPRVPRGARRRVGRPGERDAGRRARKGGTGRGKRAGRHARGEAPVEVPGVSGPEGRAARARGGRCAARGAASRCPERTGVRTDRCP</sequence>
<feature type="region of interest" description="Disordered" evidence="1">
    <location>
        <begin position="29"/>
        <end position="118"/>
    </location>
</feature>
<accession>A0ABN1NFZ0</accession>
<comment type="caution">
    <text evidence="2">The sequence shown here is derived from an EMBL/GenBank/DDBJ whole genome shotgun (WGS) entry which is preliminary data.</text>
</comment>
<protein>
    <submittedName>
        <fullName evidence="2">Uncharacterized protein</fullName>
    </submittedName>
</protein>
<evidence type="ECO:0000256" key="1">
    <source>
        <dbReference type="SAM" id="MobiDB-lite"/>
    </source>
</evidence>
<name>A0ABN1NFZ0_9ACTN</name>
<reference evidence="2 3" key="1">
    <citation type="journal article" date="2019" name="Int. J. Syst. Evol. Microbiol.">
        <title>The Global Catalogue of Microorganisms (GCM) 10K type strain sequencing project: providing services to taxonomists for standard genome sequencing and annotation.</title>
        <authorList>
            <consortium name="The Broad Institute Genomics Platform"/>
            <consortium name="The Broad Institute Genome Sequencing Center for Infectious Disease"/>
            <person name="Wu L."/>
            <person name="Ma J."/>
        </authorList>
    </citation>
    <scope>NUCLEOTIDE SEQUENCE [LARGE SCALE GENOMIC DNA]</scope>
    <source>
        <strain evidence="2 3">JCM 10673</strain>
    </source>
</reference>
<gene>
    <name evidence="2" type="ORF">GCM10009549_10550</name>
</gene>
<feature type="compositionally biased region" description="Basic residues" evidence="1">
    <location>
        <begin position="55"/>
        <end position="70"/>
    </location>
</feature>
<keyword evidence="3" id="KW-1185">Reference proteome</keyword>
<evidence type="ECO:0000313" key="3">
    <source>
        <dbReference type="Proteomes" id="UP001501005"/>
    </source>
</evidence>
<dbReference type="Proteomes" id="UP001501005">
    <property type="component" value="Unassembled WGS sequence"/>
</dbReference>
<evidence type="ECO:0000313" key="2">
    <source>
        <dbReference type="EMBL" id="GAA0905964.1"/>
    </source>
</evidence>
<feature type="compositionally biased region" description="Basic and acidic residues" evidence="1">
    <location>
        <begin position="106"/>
        <end position="118"/>
    </location>
</feature>
<proteinExistence type="predicted"/>